<dbReference type="GO" id="GO:0044780">
    <property type="term" value="P:bacterial-type flagellum assembly"/>
    <property type="evidence" value="ECO:0007669"/>
    <property type="project" value="InterPro"/>
</dbReference>
<dbReference type="GO" id="GO:0071973">
    <property type="term" value="P:bacterial-type flagellum-dependent cell motility"/>
    <property type="evidence" value="ECO:0007669"/>
    <property type="project" value="TreeGrafter"/>
</dbReference>
<comment type="similarity">
    <text evidence="2">Belongs to the FliS family.</text>
</comment>
<dbReference type="CDD" id="cd16098">
    <property type="entry name" value="FliS"/>
    <property type="match status" value="1"/>
</dbReference>
<evidence type="ECO:0000256" key="5">
    <source>
        <dbReference type="ARBA" id="ARBA00023186"/>
    </source>
</evidence>
<evidence type="ECO:0000313" key="7">
    <source>
        <dbReference type="Proteomes" id="UP000198956"/>
    </source>
</evidence>
<accession>A0A1G8EEV7</accession>
<dbReference type="InterPro" id="IPR036584">
    <property type="entry name" value="FliS_sf"/>
</dbReference>
<dbReference type="Gene3D" id="1.20.120.340">
    <property type="entry name" value="Flagellar protein FliS"/>
    <property type="match status" value="1"/>
</dbReference>
<evidence type="ECO:0000313" key="6">
    <source>
        <dbReference type="EMBL" id="SDH68416.1"/>
    </source>
</evidence>
<dbReference type="OrthoDB" id="9792010at2"/>
<dbReference type="Pfam" id="PF02561">
    <property type="entry name" value="FliS"/>
    <property type="match status" value="1"/>
</dbReference>
<dbReference type="EMBL" id="FNDE01000043">
    <property type="protein sequence ID" value="SDH68416.1"/>
    <property type="molecule type" value="Genomic_DNA"/>
</dbReference>
<keyword evidence="5" id="KW-0143">Chaperone</keyword>
<evidence type="ECO:0000256" key="2">
    <source>
        <dbReference type="ARBA" id="ARBA00008787"/>
    </source>
</evidence>
<sequence>MERMVTLENVEISDLHGHPELITSLLYKRLLQKLEEAIACISEKKYAQANAALQLCNDIVTRLGFGIKYEAGVLADRLEMLYQYVFELIIQGNLRKDIKLLQEAKEIICQLDEAWTIAMEKEKGKTQVMAHLAGKPRLNPYERREIEQETWNHAEKKQFDF</sequence>
<keyword evidence="6" id="KW-0966">Cell projection</keyword>
<evidence type="ECO:0000256" key="3">
    <source>
        <dbReference type="ARBA" id="ARBA00022490"/>
    </source>
</evidence>
<dbReference type="SUPFAM" id="SSF101116">
    <property type="entry name" value="Flagellar export chaperone FliS"/>
    <property type="match status" value="1"/>
</dbReference>
<protein>
    <submittedName>
        <fullName evidence="6">Flagellar protein FliS</fullName>
    </submittedName>
</protein>
<dbReference type="AlphaFoldDB" id="A0A1G8EEV7"/>
<keyword evidence="4" id="KW-1005">Bacterial flagellum biogenesis</keyword>
<organism evidence="6 7">
    <name type="scientific">Aneurinibacillus thermoaerophilus</name>
    <dbReference type="NCBI Taxonomy" id="143495"/>
    <lineage>
        <taxon>Bacteria</taxon>
        <taxon>Bacillati</taxon>
        <taxon>Bacillota</taxon>
        <taxon>Bacilli</taxon>
        <taxon>Bacillales</taxon>
        <taxon>Paenibacillaceae</taxon>
        <taxon>Aneurinibacillus group</taxon>
        <taxon>Aneurinibacillus</taxon>
    </lineage>
</organism>
<keyword evidence="3" id="KW-0963">Cytoplasm</keyword>
<dbReference type="PANTHER" id="PTHR34773">
    <property type="entry name" value="FLAGELLAR SECRETION CHAPERONE FLIS"/>
    <property type="match status" value="1"/>
</dbReference>
<comment type="subcellular location">
    <subcellularLocation>
        <location evidence="1">Cytoplasm</location>
        <location evidence="1">Cytosol</location>
    </subcellularLocation>
</comment>
<evidence type="ECO:0000256" key="1">
    <source>
        <dbReference type="ARBA" id="ARBA00004514"/>
    </source>
</evidence>
<dbReference type="Proteomes" id="UP000198956">
    <property type="component" value="Unassembled WGS sequence"/>
</dbReference>
<keyword evidence="6" id="KW-0969">Cilium</keyword>
<reference evidence="6 7" key="1">
    <citation type="submission" date="2016-10" db="EMBL/GenBank/DDBJ databases">
        <authorList>
            <person name="de Groot N.N."/>
        </authorList>
    </citation>
    <scope>NUCLEOTIDE SEQUENCE [LARGE SCALE GENOMIC DNA]</scope>
    <source>
        <strain evidence="6 7">L 420-91</strain>
    </source>
</reference>
<dbReference type="RefSeq" id="WP_057897513.1">
    <property type="nucleotide sequence ID" value="NZ_FNDE01000043.1"/>
</dbReference>
<dbReference type="PANTHER" id="PTHR34773:SF1">
    <property type="entry name" value="FLAGELLAR SECRETION CHAPERONE FLIS"/>
    <property type="match status" value="1"/>
</dbReference>
<keyword evidence="6" id="KW-0282">Flagellum</keyword>
<proteinExistence type="inferred from homology"/>
<evidence type="ECO:0000256" key="4">
    <source>
        <dbReference type="ARBA" id="ARBA00022795"/>
    </source>
</evidence>
<dbReference type="InterPro" id="IPR003713">
    <property type="entry name" value="FliS"/>
</dbReference>
<gene>
    <name evidence="6" type="ORF">SAMN04489735_104314</name>
</gene>
<name>A0A1G8EEV7_ANETH</name>
<dbReference type="GO" id="GO:0005829">
    <property type="term" value="C:cytosol"/>
    <property type="evidence" value="ECO:0007669"/>
    <property type="project" value="UniProtKB-SubCell"/>
</dbReference>